<evidence type="ECO:0000313" key="2">
    <source>
        <dbReference type="Proteomes" id="UP001519460"/>
    </source>
</evidence>
<feature type="non-terminal residue" evidence="1">
    <location>
        <position position="79"/>
    </location>
</feature>
<gene>
    <name evidence="1" type="ORF">BaRGS_00034003</name>
</gene>
<accession>A0ABD0JIU8</accession>
<evidence type="ECO:0000313" key="1">
    <source>
        <dbReference type="EMBL" id="KAK7474771.1"/>
    </source>
</evidence>
<sequence>MFTCHYLMYREVRQTALHNSFQTLLLVLTTLCDYNKRVAARDNQVVERKVITSTTDLHARTGSRVQRAQRTVHDARRRF</sequence>
<organism evidence="1 2">
    <name type="scientific">Batillaria attramentaria</name>
    <dbReference type="NCBI Taxonomy" id="370345"/>
    <lineage>
        <taxon>Eukaryota</taxon>
        <taxon>Metazoa</taxon>
        <taxon>Spiralia</taxon>
        <taxon>Lophotrochozoa</taxon>
        <taxon>Mollusca</taxon>
        <taxon>Gastropoda</taxon>
        <taxon>Caenogastropoda</taxon>
        <taxon>Sorbeoconcha</taxon>
        <taxon>Cerithioidea</taxon>
        <taxon>Batillariidae</taxon>
        <taxon>Batillaria</taxon>
    </lineage>
</organism>
<proteinExistence type="predicted"/>
<comment type="caution">
    <text evidence="1">The sequence shown here is derived from an EMBL/GenBank/DDBJ whole genome shotgun (WGS) entry which is preliminary data.</text>
</comment>
<reference evidence="1 2" key="1">
    <citation type="journal article" date="2023" name="Sci. Data">
        <title>Genome assembly of the Korean intertidal mud-creeper Batillaria attramentaria.</title>
        <authorList>
            <person name="Patra A.K."/>
            <person name="Ho P.T."/>
            <person name="Jun S."/>
            <person name="Lee S.J."/>
            <person name="Kim Y."/>
            <person name="Won Y.J."/>
        </authorList>
    </citation>
    <scope>NUCLEOTIDE SEQUENCE [LARGE SCALE GENOMIC DNA]</scope>
    <source>
        <strain evidence="1">Wonlab-2016</strain>
    </source>
</reference>
<evidence type="ECO:0008006" key="3">
    <source>
        <dbReference type="Google" id="ProtNLM"/>
    </source>
</evidence>
<dbReference type="Proteomes" id="UP001519460">
    <property type="component" value="Unassembled WGS sequence"/>
</dbReference>
<dbReference type="EMBL" id="JACVVK020000426">
    <property type="protein sequence ID" value="KAK7474771.1"/>
    <property type="molecule type" value="Genomic_DNA"/>
</dbReference>
<protein>
    <recommendedName>
        <fullName evidence="3">Secreted protein</fullName>
    </recommendedName>
</protein>
<name>A0ABD0JIU8_9CAEN</name>
<dbReference type="AlphaFoldDB" id="A0ABD0JIU8"/>
<keyword evidence="2" id="KW-1185">Reference proteome</keyword>